<dbReference type="InterPro" id="IPR012341">
    <property type="entry name" value="6hp_glycosidase-like_sf"/>
</dbReference>
<dbReference type="Proteomes" id="UP000654922">
    <property type="component" value="Unassembled WGS sequence"/>
</dbReference>
<dbReference type="PANTHER" id="PTHR31084">
    <property type="entry name" value="ALPHA-L-FUCOSIDASE 2"/>
    <property type="match status" value="1"/>
</dbReference>
<dbReference type="InterPro" id="IPR036259">
    <property type="entry name" value="MFS_trans_sf"/>
</dbReference>
<feature type="transmembrane region" description="Helical" evidence="9">
    <location>
        <begin position="1794"/>
        <end position="1814"/>
    </location>
</feature>
<evidence type="ECO:0000256" key="8">
    <source>
        <dbReference type="SAM" id="MobiDB-lite"/>
    </source>
</evidence>
<feature type="transmembrane region" description="Helical" evidence="9">
    <location>
        <begin position="1898"/>
        <end position="1915"/>
    </location>
</feature>
<dbReference type="SUPFAM" id="SSF52540">
    <property type="entry name" value="P-loop containing nucleoside triphosphate hydrolases"/>
    <property type="match status" value="1"/>
</dbReference>
<dbReference type="PROSITE" id="PS51419">
    <property type="entry name" value="RAB"/>
    <property type="match status" value="1"/>
</dbReference>
<feature type="compositionally biased region" description="Basic and acidic residues" evidence="8">
    <location>
        <begin position="1948"/>
        <end position="1958"/>
    </location>
</feature>
<keyword evidence="5 9" id="KW-0812">Transmembrane</keyword>
<dbReference type="CDD" id="cd17356">
    <property type="entry name" value="MFS_HXT"/>
    <property type="match status" value="1"/>
</dbReference>
<feature type="transmembrane region" description="Helical" evidence="9">
    <location>
        <begin position="1465"/>
        <end position="1485"/>
    </location>
</feature>
<dbReference type="Pfam" id="PF21307">
    <property type="entry name" value="Glyco_hydro_95_C"/>
    <property type="match status" value="1"/>
</dbReference>
<feature type="domain" description="Major facilitator superfamily (MFS) profile" evidence="11">
    <location>
        <begin position="1472"/>
        <end position="1919"/>
    </location>
</feature>
<dbReference type="PROSITE" id="PS00216">
    <property type="entry name" value="SUGAR_TRANSPORT_1"/>
    <property type="match status" value="2"/>
</dbReference>
<comment type="similarity">
    <text evidence="3">Belongs to the major facilitator superfamily. Sugar transporter (TC 2.A.1.1) family.</text>
</comment>
<dbReference type="InterPro" id="IPR003663">
    <property type="entry name" value="Sugar/inositol_transpt"/>
</dbReference>
<dbReference type="SMART" id="SM00176">
    <property type="entry name" value="RAN"/>
    <property type="match status" value="1"/>
</dbReference>
<evidence type="ECO:0000256" key="3">
    <source>
        <dbReference type="ARBA" id="ARBA00010992"/>
    </source>
</evidence>
<dbReference type="InterPro" id="IPR008928">
    <property type="entry name" value="6-hairpin_glycosidase_sf"/>
</dbReference>
<dbReference type="PROSITE" id="PS00217">
    <property type="entry name" value="SUGAR_TRANSPORT_2"/>
    <property type="match status" value="1"/>
</dbReference>
<sequence>MWFISALALLSALSPTLAASFNPSTYTWYTTPAADFASTLPIGNGRLAAAIWGGALDNITLNENSIWSGPFQDRVNPQAYDGFTQSRAMLEAGNLSAANDVVLQEMVSIPSGPREYNPLALLRLDFGHDASAVRNYTRFLDLNTGVAGVRYQVGDVVYSREYVASHPDGVLAVRLQASKDGALNVITSLERSSYVESLTAGSSKGMGTLTLKANSGQSTDPIRFTAQARVLSRGGRITANGTAVVVTGASIADIFFDTQTSYRYPDETQRDAIVTKQLDAAMKSTYPAVKHAGTSDYQSLSGRVKLNLGSSGSAGNQPTDIRLKNYKADPNKDPELVTLMFNFGRHSLIASSRAGSSSGLPANLQGIWNQDYSPAWGGKYTIDVNLEMNYWHAQVTNLADTFEPVIDLMDRVLPHGQDVAKKMYRCNTGHILHHNTDLWGDAAPVDNGTSWTMWPMGSAWMSMNLMDQYRFTQDRTLLQERIWPLLKSAADFYYCYLFDFEGYYTSGPSISPENAFVIPKDMTIPGKTTGIDLAPTMDNLLLYELFNSVIETCRVLGITGNDLTNAQKYISKIRPPHIGSSGQILEWRREYQETEPGHRHMSPILGLYPGSQMTPLVNQTLASAAKVLLDHRISSGSGSTGWSRAWTMSLYARLFDGNSVWNHAQYFLQKYPTDNLWNTDSGPGSPFQIDGNFGFAAGIAEMLLQSHAVVHLLPALPGAVPDGRVSGLVARGNFVVDMEWSGGKLQSAKVESRSGGVLALRVQDGEPFTVNGERNRMQFSEPQDIWGKVKPLVRVYATPEYTFLHRYLKKRFEHSLPVTANVEKHDIHLHTTVGPVRYEIWDVSGSQKPNTLASREFDEIDAAIIMFDLTDRISYNNVPNWYQSLVNKDGMRLGRFIPICICGNKNDASEDAKLPPKAITFPKKKGTGYVEMSVMDLGNIHEPFLDLARQLLRNPALWYKSPPEVGQAVLEFQTVNQRWSQGNGSHNSKYAIGPRVQTKEMPPPDTETQPATVSDISAAKTPTVIELPKKADASNGQLKFISTTNKTQNGIKPPASGTLSVSSETKSAVDETVPVADAVKPKLPIVPTEEHHVTNHHEPRKEHRESKKVLEPSEKEPSLAKDQSLFVLCIHCIRMVLINCIQGTSLAQLCNDNPSFALITTACRSCRHDSKKSQSDEVRMSPDLIRYTAMYECARKVAEGDVEVLANKKSVAHISLDKLTDSIGCDCQILGISTSSDTLQRLRQVGKKDVLLGYQRSLVQRPLLTQSLTTACLFAVGDSLAQQAVEKRGIAQHDVLRTGRMALYGGAVFGPLATKWFQVLQRRINLPSAQRTVIGRVAADQLLFAPTMIGVFLSSMSILEGGSPSEKLERSYWPALKANWTVWPFLQLVNFALVPLQYRVLTVNVFNIVTMLFKKPKLPQVKKPKLPQANPDAYYQDDQVGSDTHSQAAIAGDDSQLVDTKIPLLTWRSFIMGVFVSMGGFLFGYDTGQISGFLAMKNFLRRYGELAPDGSYYFSNVRSGLIVALLSIGTLIGALIAAPIADRIGRKWSITGWSVMICVGVTVQISSPSGKWYQVALGRWVAGLGVGALSLLVPMYMAESGPRHIRGSLVSTYQLFITLGIFVANCINFGTEARTDTGSWRIPMGITYLWAIVLGTGMSMFPESPRYDYRHGKVDKAITTLSKMYGIPKNHRALKIEFEEIKQKYEEEVASGQVTWVHLFRAPRMSYRVAVGVSLQALQQLTGANYFFYYGTTVFKGAGISNSYVTQMILGGVNFGSTFLGLYLIENYGRRRSLIAGALWMFVCFMVFASVGHFKLDIQFPERTHTAGVVMVVFACLFILGFASTWGPMVWTIIAELYPSQYRARAMSLATASNWMWNFLLAFFTPFIVGAIDFRYGYVFAGCLFLAAGMVYFTVMEGQGRTLEEIDTMYVWKIKPWHSSKYVFPDQVDPRNESEKRAAGGTNEHMETSGAQPESAQQEIA</sequence>
<reference evidence="12" key="1">
    <citation type="submission" date="2020-06" db="EMBL/GenBank/DDBJ databases">
        <title>Draft genome sequences of strains closely related to Aspergillus parafelis and Aspergillus hiratsukae.</title>
        <authorList>
            <person name="Dos Santos R.A.C."/>
            <person name="Rivero-Menendez O."/>
            <person name="Steenwyk J.L."/>
            <person name="Mead M.E."/>
            <person name="Goldman G.H."/>
            <person name="Alastruey-Izquierdo A."/>
            <person name="Rokas A."/>
        </authorList>
    </citation>
    <scope>NUCLEOTIDE SEQUENCE</scope>
    <source>
        <strain evidence="12">CNM-CM5623</strain>
    </source>
</reference>
<comment type="caution">
    <text evidence="12">The sequence shown here is derived from an EMBL/GenBank/DDBJ whole genome shotgun (WGS) entry which is preliminary data.</text>
</comment>
<dbReference type="GO" id="GO:0005975">
    <property type="term" value="P:carbohydrate metabolic process"/>
    <property type="evidence" value="ECO:0007669"/>
    <property type="project" value="InterPro"/>
</dbReference>
<dbReference type="EMBL" id="JACBAE010001295">
    <property type="protein sequence ID" value="KAF7166906.1"/>
    <property type="molecule type" value="Genomic_DNA"/>
</dbReference>
<gene>
    <name evidence="12" type="ORF">CNMCM5623_000443</name>
</gene>
<keyword evidence="10" id="KW-0732">Signal</keyword>
<feature type="compositionally biased region" description="Polar residues" evidence="8">
    <location>
        <begin position="1969"/>
        <end position="1981"/>
    </location>
</feature>
<evidence type="ECO:0000256" key="9">
    <source>
        <dbReference type="SAM" id="Phobius"/>
    </source>
</evidence>
<dbReference type="NCBIfam" id="TIGR00879">
    <property type="entry name" value="SP"/>
    <property type="match status" value="1"/>
</dbReference>
<feature type="region of interest" description="Disordered" evidence="8">
    <location>
        <begin position="1089"/>
        <end position="1116"/>
    </location>
</feature>
<dbReference type="InterPro" id="IPR005829">
    <property type="entry name" value="Sugar_transporter_CS"/>
</dbReference>
<dbReference type="SUPFAM" id="SSF48208">
    <property type="entry name" value="Six-hairpin glycosidases"/>
    <property type="match status" value="1"/>
</dbReference>
<comment type="similarity">
    <text evidence="2">Belongs to the peroxisomal membrane protein PXMP2/4 family.</text>
</comment>
<dbReference type="Gene3D" id="1.20.1250.20">
    <property type="entry name" value="MFS general substrate transporter like domains"/>
    <property type="match status" value="1"/>
</dbReference>
<dbReference type="GO" id="GO:0016020">
    <property type="term" value="C:membrane"/>
    <property type="evidence" value="ECO:0007669"/>
    <property type="project" value="UniProtKB-SubCell"/>
</dbReference>
<dbReference type="FunFam" id="1.50.10.10:FF:000028">
    <property type="entry name" value="Alpha-L-fucosidase 2"/>
    <property type="match status" value="1"/>
</dbReference>
<dbReference type="InterPro" id="IPR001806">
    <property type="entry name" value="Small_GTPase"/>
</dbReference>
<dbReference type="PANTHER" id="PTHR31084:SF0">
    <property type="entry name" value="ALPHA-L-FUCOSIDASE 2"/>
    <property type="match status" value="1"/>
</dbReference>
<evidence type="ECO:0000256" key="5">
    <source>
        <dbReference type="ARBA" id="ARBA00022692"/>
    </source>
</evidence>
<dbReference type="GO" id="GO:0004560">
    <property type="term" value="F:alpha-L-fucosidase activity"/>
    <property type="evidence" value="ECO:0007669"/>
    <property type="project" value="TreeGrafter"/>
</dbReference>
<feature type="transmembrane region" description="Helical" evidence="9">
    <location>
        <begin position="1548"/>
        <end position="1565"/>
    </location>
</feature>
<feature type="signal peptide" evidence="10">
    <location>
        <begin position="1"/>
        <end position="18"/>
    </location>
</feature>
<dbReference type="OrthoDB" id="2848340at2759"/>
<dbReference type="Pfam" id="PF22124">
    <property type="entry name" value="Glyco_hydro_95_cat"/>
    <property type="match status" value="1"/>
</dbReference>
<keyword evidence="6 9" id="KW-1133">Transmembrane helix</keyword>
<accession>A0A8H6Q4A5</accession>
<dbReference type="InterPro" id="IPR005828">
    <property type="entry name" value="MFS_sugar_transport-like"/>
</dbReference>
<dbReference type="InterPro" id="IPR007248">
    <property type="entry name" value="Mpv17_PMP22"/>
</dbReference>
<dbReference type="SMART" id="SM00175">
    <property type="entry name" value="RAB"/>
    <property type="match status" value="1"/>
</dbReference>
<evidence type="ECO:0000256" key="10">
    <source>
        <dbReference type="SAM" id="SignalP"/>
    </source>
</evidence>
<feature type="transmembrane region" description="Helical" evidence="9">
    <location>
        <begin position="1764"/>
        <end position="1785"/>
    </location>
</feature>
<feature type="region of interest" description="Disordered" evidence="8">
    <location>
        <begin position="308"/>
        <end position="327"/>
    </location>
</feature>
<dbReference type="InterPro" id="IPR027417">
    <property type="entry name" value="P-loop_NTPase"/>
</dbReference>
<dbReference type="GO" id="GO:0003924">
    <property type="term" value="F:GTPase activity"/>
    <property type="evidence" value="ECO:0007669"/>
    <property type="project" value="InterPro"/>
</dbReference>
<evidence type="ECO:0000256" key="7">
    <source>
        <dbReference type="ARBA" id="ARBA00023136"/>
    </source>
</evidence>
<name>A0A8H6Q4A5_9EURO</name>
<dbReference type="Pfam" id="PF00083">
    <property type="entry name" value="Sugar_tr"/>
    <property type="match status" value="1"/>
</dbReference>
<dbReference type="PRINTS" id="PR00171">
    <property type="entry name" value="SUGRTRNSPORT"/>
</dbReference>
<feature type="transmembrane region" description="Helical" evidence="9">
    <location>
        <begin position="1610"/>
        <end position="1630"/>
    </location>
</feature>
<dbReference type="InterPro" id="IPR027414">
    <property type="entry name" value="GH95_N_dom"/>
</dbReference>
<evidence type="ECO:0000313" key="12">
    <source>
        <dbReference type="EMBL" id="KAF7166906.1"/>
    </source>
</evidence>
<evidence type="ECO:0000256" key="4">
    <source>
        <dbReference type="ARBA" id="ARBA00022448"/>
    </source>
</evidence>
<dbReference type="GO" id="GO:0022857">
    <property type="term" value="F:transmembrane transporter activity"/>
    <property type="evidence" value="ECO:0007669"/>
    <property type="project" value="InterPro"/>
</dbReference>
<dbReference type="SUPFAM" id="SSF103473">
    <property type="entry name" value="MFS general substrate transporter"/>
    <property type="match status" value="1"/>
</dbReference>
<keyword evidence="4" id="KW-0813">Transport</keyword>
<dbReference type="InterPro" id="IPR049053">
    <property type="entry name" value="AFCA-like_C"/>
</dbReference>
<feature type="region of interest" description="Disordered" evidence="8">
    <location>
        <begin position="980"/>
        <end position="1013"/>
    </location>
</feature>
<dbReference type="Pfam" id="PF04117">
    <property type="entry name" value="Mpv17_PMP22"/>
    <property type="match status" value="1"/>
</dbReference>
<dbReference type="InterPro" id="IPR020846">
    <property type="entry name" value="MFS_dom"/>
</dbReference>
<evidence type="ECO:0000259" key="11">
    <source>
        <dbReference type="PROSITE" id="PS50850"/>
    </source>
</evidence>
<comment type="subcellular location">
    <subcellularLocation>
        <location evidence="1">Membrane</location>
        <topology evidence="1">Multi-pass membrane protein</topology>
    </subcellularLocation>
</comment>
<dbReference type="Gene3D" id="3.40.50.300">
    <property type="entry name" value="P-loop containing nucleotide triphosphate hydrolases"/>
    <property type="match status" value="1"/>
</dbReference>
<feature type="compositionally biased region" description="Polar residues" evidence="8">
    <location>
        <begin position="308"/>
        <end position="319"/>
    </location>
</feature>
<evidence type="ECO:0000313" key="13">
    <source>
        <dbReference type="Proteomes" id="UP000654922"/>
    </source>
</evidence>
<dbReference type="Pfam" id="PF14498">
    <property type="entry name" value="Glyco_hyd_65N_2"/>
    <property type="match status" value="1"/>
</dbReference>
<feature type="region of interest" description="Disordered" evidence="8">
    <location>
        <begin position="1946"/>
        <end position="1981"/>
    </location>
</feature>
<feature type="transmembrane region" description="Helical" evidence="9">
    <location>
        <begin position="1826"/>
        <end position="1854"/>
    </location>
</feature>
<feature type="transmembrane region" description="Helical" evidence="9">
    <location>
        <begin position="1521"/>
        <end position="1541"/>
    </location>
</feature>
<organism evidence="12 13">
    <name type="scientific">Aspergillus felis</name>
    <dbReference type="NCBI Taxonomy" id="1287682"/>
    <lineage>
        <taxon>Eukaryota</taxon>
        <taxon>Fungi</taxon>
        <taxon>Dikarya</taxon>
        <taxon>Ascomycota</taxon>
        <taxon>Pezizomycotina</taxon>
        <taxon>Eurotiomycetes</taxon>
        <taxon>Eurotiomycetidae</taxon>
        <taxon>Eurotiales</taxon>
        <taxon>Aspergillaceae</taxon>
        <taxon>Aspergillus</taxon>
        <taxon>Aspergillus subgen. Fumigati</taxon>
    </lineage>
</organism>
<proteinExistence type="inferred from homology"/>
<feature type="transmembrane region" description="Helical" evidence="9">
    <location>
        <begin position="1577"/>
        <end position="1598"/>
    </location>
</feature>
<dbReference type="Gene3D" id="1.50.10.10">
    <property type="match status" value="1"/>
</dbReference>
<evidence type="ECO:0000256" key="6">
    <source>
        <dbReference type="ARBA" id="ARBA00022989"/>
    </source>
</evidence>
<protein>
    <recommendedName>
        <fullName evidence="11">Major facilitator superfamily (MFS) profile domain-containing protein</fullName>
    </recommendedName>
</protein>
<dbReference type="PROSITE" id="PS50850">
    <property type="entry name" value="MFS"/>
    <property type="match status" value="1"/>
</dbReference>
<dbReference type="FunFam" id="1.20.1250.20:FF:000044">
    <property type="entry name" value="Hexose transporter Hxt3p"/>
    <property type="match status" value="1"/>
</dbReference>
<evidence type="ECO:0000256" key="2">
    <source>
        <dbReference type="ARBA" id="ARBA00006824"/>
    </source>
</evidence>
<evidence type="ECO:0000256" key="1">
    <source>
        <dbReference type="ARBA" id="ARBA00004141"/>
    </source>
</evidence>
<feature type="transmembrane region" description="Helical" evidence="9">
    <location>
        <begin position="1642"/>
        <end position="1661"/>
    </location>
</feature>
<feature type="transmembrane region" description="Helical" evidence="9">
    <location>
        <begin position="1875"/>
        <end position="1892"/>
    </location>
</feature>
<dbReference type="Pfam" id="PF00071">
    <property type="entry name" value="Ras"/>
    <property type="match status" value="1"/>
</dbReference>
<keyword evidence="7 9" id="KW-0472">Membrane</keyword>
<dbReference type="InterPro" id="IPR054363">
    <property type="entry name" value="GH95_cat"/>
</dbReference>
<feature type="chain" id="PRO_5034742149" description="Major facilitator superfamily (MFS) profile domain-containing protein" evidence="10">
    <location>
        <begin position="19"/>
        <end position="1981"/>
    </location>
</feature>
<dbReference type="GO" id="GO:0005525">
    <property type="term" value="F:GTP binding"/>
    <property type="evidence" value="ECO:0007669"/>
    <property type="project" value="InterPro"/>
</dbReference>